<evidence type="ECO:0000256" key="4">
    <source>
        <dbReference type="SAM" id="Phobius"/>
    </source>
</evidence>
<feature type="domain" description="Exonuclease" evidence="5">
    <location>
        <begin position="20"/>
        <end position="103"/>
    </location>
</feature>
<keyword evidence="4" id="KW-1133">Transmembrane helix</keyword>
<evidence type="ECO:0000256" key="1">
    <source>
        <dbReference type="ARBA" id="ARBA00022722"/>
    </source>
</evidence>
<evidence type="ECO:0000256" key="2">
    <source>
        <dbReference type="ARBA" id="ARBA00022801"/>
    </source>
</evidence>
<dbReference type="Gramene" id="OE9A054751T1">
    <property type="protein sequence ID" value="OE9A054751C1"/>
    <property type="gene ID" value="OE9A054751"/>
</dbReference>
<dbReference type="InterPro" id="IPR036397">
    <property type="entry name" value="RNaseH_sf"/>
</dbReference>
<dbReference type="GO" id="GO:0003676">
    <property type="term" value="F:nucleic acid binding"/>
    <property type="evidence" value="ECO:0007669"/>
    <property type="project" value="InterPro"/>
</dbReference>
<feature type="transmembrane region" description="Helical" evidence="4">
    <location>
        <begin position="174"/>
        <end position="198"/>
    </location>
</feature>
<sequence>MPPPPMWMVGTSEDRSEIAFFDVETTVPTRSGQGFAILEFRAILVCPRKRVELQSFSTLVRPADLSHISTLSVRCNGITKQAVISAPNFMDIANTVYDVLHGKMCGWAGGCGNDVDGDRGGRRRIWIHVKLKHNLNSGGGGEQQWIGRWWMTDDSSCCLHIYCRWMVDGAVMRWVRWSCLVVVVLGGLWWLSAVAVGWSSFDFGEEGDGDGLWIFFIFIF</sequence>
<dbReference type="SUPFAM" id="SSF53098">
    <property type="entry name" value="Ribonuclease H-like"/>
    <property type="match status" value="1"/>
</dbReference>
<keyword evidence="4" id="KW-0472">Membrane</keyword>
<dbReference type="EMBL" id="CACTIH010001870">
    <property type="protein sequence ID" value="CAA2966871.1"/>
    <property type="molecule type" value="Genomic_DNA"/>
</dbReference>
<keyword evidence="4" id="KW-0812">Transmembrane</keyword>
<organism evidence="6 7">
    <name type="scientific">Olea europaea subsp. europaea</name>
    <dbReference type="NCBI Taxonomy" id="158383"/>
    <lineage>
        <taxon>Eukaryota</taxon>
        <taxon>Viridiplantae</taxon>
        <taxon>Streptophyta</taxon>
        <taxon>Embryophyta</taxon>
        <taxon>Tracheophyta</taxon>
        <taxon>Spermatophyta</taxon>
        <taxon>Magnoliopsida</taxon>
        <taxon>eudicotyledons</taxon>
        <taxon>Gunneridae</taxon>
        <taxon>Pentapetalae</taxon>
        <taxon>asterids</taxon>
        <taxon>lamiids</taxon>
        <taxon>Lamiales</taxon>
        <taxon>Oleaceae</taxon>
        <taxon>Oleeae</taxon>
        <taxon>Olea</taxon>
    </lineage>
</organism>
<accession>A0A8S0QMG8</accession>
<evidence type="ECO:0000256" key="3">
    <source>
        <dbReference type="ARBA" id="ARBA00022839"/>
    </source>
</evidence>
<dbReference type="Pfam" id="PF00929">
    <property type="entry name" value="RNase_T"/>
    <property type="match status" value="1"/>
</dbReference>
<dbReference type="InterPro" id="IPR012337">
    <property type="entry name" value="RNaseH-like_sf"/>
</dbReference>
<dbReference type="PANTHER" id="PTHR30231:SF4">
    <property type="entry name" value="PROTEIN NEN2"/>
    <property type="match status" value="1"/>
</dbReference>
<comment type="caution">
    <text evidence="6">The sequence shown here is derived from an EMBL/GenBank/DDBJ whole genome shotgun (WGS) entry which is preliminary data.</text>
</comment>
<evidence type="ECO:0000313" key="6">
    <source>
        <dbReference type="EMBL" id="CAA2966871.1"/>
    </source>
</evidence>
<proteinExistence type="predicted"/>
<reference evidence="6 7" key="1">
    <citation type="submission" date="2019-12" db="EMBL/GenBank/DDBJ databases">
        <authorList>
            <person name="Alioto T."/>
            <person name="Alioto T."/>
            <person name="Gomez Garrido J."/>
        </authorList>
    </citation>
    <scope>NUCLEOTIDE SEQUENCE [LARGE SCALE GENOMIC DNA]</scope>
</reference>
<evidence type="ECO:0000313" key="7">
    <source>
        <dbReference type="Proteomes" id="UP000594638"/>
    </source>
</evidence>
<keyword evidence="3" id="KW-0269">Exonuclease</keyword>
<gene>
    <name evidence="6" type="ORF">OLEA9_A054751</name>
</gene>
<keyword evidence="2" id="KW-0378">Hydrolase</keyword>
<keyword evidence="1" id="KW-0540">Nuclease</keyword>
<protein>
    <submittedName>
        <fullName evidence="6">NEN1-like</fullName>
    </submittedName>
</protein>
<dbReference type="GO" id="GO:0008408">
    <property type="term" value="F:3'-5' exonuclease activity"/>
    <property type="evidence" value="ECO:0007669"/>
    <property type="project" value="TreeGrafter"/>
</dbReference>
<dbReference type="Proteomes" id="UP000594638">
    <property type="component" value="Unassembled WGS sequence"/>
</dbReference>
<evidence type="ECO:0000259" key="5">
    <source>
        <dbReference type="Pfam" id="PF00929"/>
    </source>
</evidence>
<dbReference type="InterPro" id="IPR013520">
    <property type="entry name" value="Ribonucl_H"/>
</dbReference>
<dbReference type="OrthoDB" id="2018529at2759"/>
<dbReference type="PANTHER" id="PTHR30231">
    <property type="entry name" value="DNA POLYMERASE III SUBUNIT EPSILON"/>
    <property type="match status" value="1"/>
</dbReference>
<name>A0A8S0QMG8_OLEEU</name>
<dbReference type="Gene3D" id="3.30.420.10">
    <property type="entry name" value="Ribonuclease H-like superfamily/Ribonuclease H"/>
    <property type="match status" value="1"/>
</dbReference>
<keyword evidence="7" id="KW-1185">Reference proteome</keyword>
<dbReference type="AlphaFoldDB" id="A0A8S0QMG8"/>